<organism evidence="8 9">
    <name type="scientific">Moorella mulderi DSM 14980</name>
    <dbReference type="NCBI Taxonomy" id="1122241"/>
    <lineage>
        <taxon>Bacteria</taxon>
        <taxon>Bacillati</taxon>
        <taxon>Bacillota</taxon>
        <taxon>Clostridia</taxon>
        <taxon>Neomoorellales</taxon>
        <taxon>Neomoorellaceae</taxon>
        <taxon>Neomoorella</taxon>
    </lineage>
</organism>
<dbReference type="InterPro" id="IPR011611">
    <property type="entry name" value="PfkB_dom"/>
</dbReference>
<dbReference type="SUPFAM" id="SSF53613">
    <property type="entry name" value="Ribokinase-like"/>
    <property type="match status" value="1"/>
</dbReference>
<dbReference type="InterPro" id="IPR050306">
    <property type="entry name" value="PfkB_Carbo_kinase"/>
</dbReference>
<dbReference type="AlphaFoldDB" id="A0A151B1H5"/>
<dbReference type="Gene3D" id="3.40.1190.20">
    <property type="match status" value="1"/>
</dbReference>
<dbReference type="PROSITE" id="PS00584">
    <property type="entry name" value="PFKB_KINASES_2"/>
    <property type="match status" value="1"/>
</dbReference>
<dbReference type="RefSeq" id="WP_062281001.1">
    <property type="nucleotide sequence ID" value="NZ_LTBC01000001.1"/>
</dbReference>
<evidence type="ECO:0000256" key="2">
    <source>
        <dbReference type="ARBA" id="ARBA00022679"/>
    </source>
</evidence>
<dbReference type="Pfam" id="PF00294">
    <property type="entry name" value="PfkB"/>
    <property type="match status" value="1"/>
</dbReference>
<feature type="region of interest" description="Disordered" evidence="6">
    <location>
        <begin position="318"/>
        <end position="339"/>
    </location>
</feature>
<dbReference type="PANTHER" id="PTHR43085:SF1">
    <property type="entry name" value="PSEUDOURIDINE KINASE-RELATED"/>
    <property type="match status" value="1"/>
</dbReference>
<dbReference type="CDD" id="cd01167">
    <property type="entry name" value="bac_FRK"/>
    <property type="match status" value="1"/>
</dbReference>
<evidence type="ECO:0000313" key="8">
    <source>
        <dbReference type="EMBL" id="KYH33779.1"/>
    </source>
</evidence>
<comment type="similarity">
    <text evidence="1">Belongs to the carbohydrate kinase PfkB family.</text>
</comment>
<dbReference type="PATRIC" id="fig|1122241.3.peg.519"/>
<keyword evidence="5" id="KW-0067">ATP-binding</keyword>
<name>A0A151B1H5_9FIRM</name>
<keyword evidence="3" id="KW-0547">Nucleotide-binding</keyword>
<reference evidence="8 9" key="1">
    <citation type="submission" date="2016-02" db="EMBL/GenBank/DDBJ databases">
        <title>Genome sequence of Moorella mulderi DSM 14980.</title>
        <authorList>
            <person name="Poehlein A."/>
            <person name="Daniel R."/>
        </authorList>
    </citation>
    <scope>NUCLEOTIDE SEQUENCE [LARGE SCALE GENOMIC DNA]</scope>
    <source>
        <strain evidence="8 9">DSM 14980</strain>
    </source>
</reference>
<evidence type="ECO:0000256" key="6">
    <source>
        <dbReference type="SAM" id="MobiDB-lite"/>
    </source>
</evidence>
<keyword evidence="2 8" id="KW-0808">Transferase</keyword>
<evidence type="ECO:0000259" key="7">
    <source>
        <dbReference type="Pfam" id="PF00294"/>
    </source>
</evidence>
<comment type="caution">
    <text evidence="8">The sequence shown here is derived from an EMBL/GenBank/DDBJ whole genome shotgun (WGS) entry which is preliminary data.</text>
</comment>
<dbReference type="GO" id="GO:0005524">
    <property type="term" value="F:ATP binding"/>
    <property type="evidence" value="ECO:0007669"/>
    <property type="project" value="UniProtKB-KW"/>
</dbReference>
<dbReference type="GO" id="GO:0008673">
    <property type="term" value="F:2-dehydro-3-deoxygluconokinase activity"/>
    <property type="evidence" value="ECO:0007669"/>
    <property type="project" value="UniProtKB-EC"/>
</dbReference>
<sequence length="339" mass="35689">MQTKTLDVVSVGEILIDFVGSPKGCPLAEVTDFQRAAGGGPANVAVGVARLGGRAGFIGKVGRDAFGDHLQKVLEENGVDTRGLLRDDEANTTMVFVALNERAVPEFVFFRHGTADTRLNLAELPQEVLEDTRILHFSSVSLTVEPARSATLEAVRLARAAGAVISFDPNLRLSLWPDPERASKEILAAVKLADVVKLNEEELRFLLGTEAETVAAGVTALLARGPRLVAVTLGEDGALLAGTKGKVHLPAFPVQAVDTTGAGDAFMAGMLVVLAEAIQQGEDPEALDSAWLERLGSWGNAAAALTCTRPGVMPALPRRGEVEKLASQGTGNGISRKEN</sequence>
<evidence type="ECO:0000256" key="3">
    <source>
        <dbReference type="ARBA" id="ARBA00022741"/>
    </source>
</evidence>
<proteinExistence type="inferred from homology"/>
<evidence type="ECO:0000256" key="5">
    <source>
        <dbReference type="ARBA" id="ARBA00022840"/>
    </source>
</evidence>
<protein>
    <submittedName>
        <fullName evidence="8">2-dehydro-3-deoxygluconokinase</fullName>
        <ecNumber evidence="8">2.7.1.45</ecNumber>
    </submittedName>
</protein>
<dbReference type="PROSITE" id="PS00583">
    <property type="entry name" value="PFKB_KINASES_1"/>
    <property type="match status" value="1"/>
</dbReference>
<dbReference type="Proteomes" id="UP000075670">
    <property type="component" value="Unassembled WGS sequence"/>
</dbReference>
<accession>A0A151B1H5</accession>
<dbReference type="EMBL" id="LTBC01000001">
    <property type="protein sequence ID" value="KYH33779.1"/>
    <property type="molecule type" value="Genomic_DNA"/>
</dbReference>
<evidence type="ECO:0000256" key="4">
    <source>
        <dbReference type="ARBA" id="ARBA00022777"/>
    </source>
</evidence>
<feature type="domain" description="Carbohydrate kinase PfkB" evidence="7">
    <location>
        <begin position="7"/>
        <end position="317"/>
    </location>
</feature>
<gene>
    <name evidence="8" type="primary">kdgK_1</name>
    <name evidence="8" type="ORF">MOMUL_04890</name>
</gene>
<evidence type="ECO:0000313" key="9">
    <source>
        <dbReference type="Proteomes" id="UP000075670"/>
    </source>
</evidence>
<dbReference type="OrthoDB" id="9813569at2"/>
<keyword evidence="4 8" id="KW-0418">Kinase</keyword>
<dbReference type="EC" id="2.7.1.45" evidence="8"/>
<evidence type="ECO:0000256" key="1">
    <source>
        <dbReference type="ARBA" id="ARBA00010688"/>
    </source>
</evidence>
<dbReference type="InterPro" id="IPR002173">
    <property type="entry name" value="Carboh/pur_kinase_PfkB_CS"/>
</dbReference>
<keyword evidence="9" id="KW-1185">Reference proteome</keyword>
<dbReference type="InterPro" id="IPR029056">
    <property type="entry name" value="Ribokinase-like"/>
</dbReference>
<dbReference type="PANTHER" id="PTHR43085">
    <property type="entry name" value="HEXOKINASE FAMILY MEMBER"/>
    <property type="match status" value="1"/>
</dbReference>